<dbReference type="SUPFAM" id="SSF160904">
    <property type="entry name" value="Jann2411-like"/>
    <property type="match status" value="1"/>
</dbReference>
<dbReference type="Proteomes" id="UP000198953">
    <property type="component" value="Unassembled WGS sequence"/>
</dbReference>
<dbReference type="Pfam" id="PF11706">
    <property type="entry name" value="zf-CGNR"/>
    <property type="match status" value="1"/>
</dbReference>
<dbReference type="InterPro" id="IPR051677">
    <property type="entry name" value="AfsR-DnrI-RedD_regulator"/>
</dbReference>
<protein>
    <submittedName>
        <fullName evidence="7">DNA-binding transcriptional activator of the SARP family</fullName>
    </submittedName>
</protein>
<dbReference type="Pfam" id="PF03704">
    <property type="entry name" value="BTAD"/>
    <property type="match status" value="1"/>
</dbReference>
<gene>
    <name evidence="7" type="ORF">SAMN05660976_02438</name>
</gene>
<dbReference type="PANTHER" id="PTHR35807">
    <property type="entry name" value="TRANSCRIPTIONAL REGULATOR REDD-RELATED"/>
    <property type="match status" value="1"/>
</dbReference>
<dbReference type="AlphaFoldDB" id="A0A1H7Q8H4"/>
<dbReference type="InterPro" id="IPR021005">
    <property type="entry name" value="Znf_CGNR"/>
</dbReference>
<dbReference type="Gene3D" id="1.10.3300.10">
    <property type="entry name" value="Jann2411-like domain"/>
    <property type="match status" value="1"/>
</dbReference>
<dbReference type="Gene3D" id="1.25.40.10">
    <property type="entry name" value="Tetratricopeptide repeat domain"/>
    <property type="match status" value="1"/>
</dbReference>
<feature type="domain" description="OmpR/PhoB-type" evidence="6">
    <location>
        <begin position="3"/>
        <end position="103"/>
    </location>
</feature>
<dbReference type="InterPro" id="IPR016032">
    <property type="entry name" value="Sig_transdc_resp-reg_C-effctor"/>
</dbReference>
<evidence type="ECO:0000256" key="1">
    <source>
        <dbReference type="ARBA" id="ARBA00005820"/>
    </source>
</evidence>
<dbReference type="CDD" id="cd15831">
    <property type="entry name" value="BTAD"/>
    <property type="match status" value="1"/>
</dbReference>
<feature type="DNA-binding region" description="OmpR/PhoB-type" evidence="5">
    <location>
        <begin position="3"/>
        <end position="103"/>
    </location>
</feature>
<dbReference type="InterPro" id="IPR010852">
    <property type="entry name" value="ABATE"/>
</dbReference>
<sequence>MGQPNVVSAPYRFTVLGPPGLQRGDTRLRLGAPQQQAVLMVLLANSGSFVRTGDLIDGVWGTRAPATGEAVIRTYISRIRRLLSEQGPGPAISSWSGGYMLDPSLFALDATEFAALLDTARQERASGNIPAAAKHLEEALDLWTGTALAGVPGEAAERERVRLERLKLTATQELLQLRLELEQHAEVVAEVPLLIEQNRLDEPLYEIYLLGLYRSGRRAQALEIYRTLYALLAKELGVGPGPRLREIHDRILRADTDHQDPSSSPAGMVTTVAPSRVTPQTGDVKHVFLCGNPALDLACTLRARRTERFETLDAPDRLEAWYVESGIVDVLSPCQEADLVQAVAVREAIYALVTARLAGDGYDGAALALVNETARKPPAAPQLTAEGRWVEATPAQALSTVARHAVELLSGPEVPLMKECANPECTKIFIDRSRGGRREWCGMESCGNKIKAAAYRARKKEAQTAGAL</sequence>
<keyword evidence="2" id="KW-0805">Transcription regulation</keyword>
<dbReference type="OrthoDB" id="123307at2"/>
<dbReference type="SUPFAM" id="SSF48452">
    <property type="entry name" value="TPR-like"/>
    <property type="match status" value="1"/>
</dbReference>
<name>A0A1H7Q8H4_9ACTN</name>
<keyword evidence="3 5" id="KW-0238">DNA-binding</keyword>
<evidence type="ECO:0000256" key="4">
    <source>
        <dbReference type="ARBA" id="ARBA00023163"/>
    </source>
</evidence>
<dbReference type="PROSITE" id="PS51755">
    <property type="entry name" value="OMPR_PHOB"/>
    <property type="match status" value="1"/>
</dbReference>
<evidence type="ECO:0000256" key="2">
    <source>
        <dbReference type="ARBA" id="ARBA00023015"/>
    </source>
</evidence>
<comment type="similarity">
    <text evidence="1">Belongs to the AfsR/DnrI/RedD regulatory family.</text>
</comment>
<dbReference type="InterPro" id="IPR001867">
    <property type="entry name" value="OmpR/PhoB-type_DNA-bd"/>
</dbReference>
<dbReference type="SMART" id="SM01043">
    <property type="entry name" value="BTAD"/>
    <property type="match status" value="1"/>
</dbReference>
<accession>A0A1H7Q8H4</accession>
<dbReference type="GO" id="GO:0003677">
    <property type="term" value="F:DNA binding"/>
    <property type="evidence" value="ECO:0007669"/>
    <property type="project" value="UniProtKB-UniRule"/>
</dbReference>
<dbReference type="SMART" id="SM00862">
    <property type="entry name" value="Trans_reg_C"/>
    <property type="match status" value="1"/>
</dbReference>
<dbReference type="InterPro" id="IPR036388">
    <property type="entry name" value="WH-like_DNA-bd_sf"/>
</dbReference>
<dbReference type="EMBL" id="FOBF01000005">
    <property type="protein sequence ID" value="SEL43607.1"/>
    <property type="molecule type" value="Genomic_DNA"/>
</dbReference>
<dbReference type="Pfam" id="PF07336">
    <property type="entry name" value="ABATE"/>
    <property type="match status" value="1"/>
</dbReference>
<dbReference type="GO" id="GO:0000160">
    <property type="term" value="P:phosphorelay signal transduction system"/>
    <property type="evidence" value="ECO:0007669"/>
    <property type="project" value="InterPro"/>
</dbReference>
<dbReference type="GO" id="GO:0006355">
    <property type="term" value="P:regulation of DNA-templated transcription"/>
    <property type="evidence" value="ECO:0007669"/>
    <property type="project" value="InterPro"/>
</dbReference>
<dbReference type="InterPro" id="IPR005158">
    <property type="entry name" value="BTAD"/>
</dbReference>
<proteinExistence type="inferred from homology"/>
<evidence type="ECO:0000256" key="3">
    <source>
        <dbReference type="ARBA" id="ARBA00023125"/>
    </source>
</evidence>
<evidence type="ECO:0000259" key="6">
    <source>
        <dbReference type="PROSITE" id="PS51755"/>
    </source>
</evidence>
<dbReference type="STRING" id="46177.SAMN05660976_02438"/>
<organism evidence="7 8">
    <name type="scientific">Nonomuraea pusilla</name>
    <dbReference type="NCBI Taxonomy" id="46177"/>
    <lineage>
        <taxon>Bacteria</taxon>
        <taxon>Bacillati</taxon>
        <taxon>Actinomycetota</taxon>
        <taxon>Actinomycetes</taxon>
        <taxon>Streptosporangiales</taxon>
        <taxon>Streptosporangiaceae</taxon>
        <taxon>Nonomuraea</taxon>
    </lineage>
</organism>
<reference evidence="7 8" key="1">
    <citation type="submission" date="2016-10" db="EMBL/GenBank/DDBJ databases">
        <authorList>
            <person name="de Groot N.N."/>
        </authorList>
    </citation>
    <scope>NUCLEOTIDE SEQUENCE [LARGE SCALE GENOMIC DNA]</scope>
    <source>
        <strain evidence="7 8">DSM 43357</strain>
    </source>
</reference>
<evidence type="ECO:0000313" key="7">
    <source>
        <dbReference type="EMBL" id="SEL43607.1"/>
    </source>
</evidence>
<keyword evidence="8" id="KW-1185">Reference proteome</keyword>
<dbReference type="RefSeq" id="WP_091100277.1">
    <property type="nucleotide sequence ID" value="NZ_FOBF01000005.1"/>
</dbReference>
<dbReference type="InterPro" id="IPR023286">
    <property type="entry name" value="ABATE_dom_sf"/>
</dbReference>
<dbReference type="Pfam" id="PF00486">
    <property type="entry name" value="Trans_reg_C"/>
    <property type="match status" value="1"/>
</dbReference>
<keyword evidence="4" id="KW-0804">Transcription</keyword>
<evidence type="ECO:0000256" key="5">
    <source>
        <dbReference type="PROSITE-ProRule" id="PRU01091"/>
    </source>
</evidence>
<dbReference type="SUPFAM" id="SSF46894">
    <property type="entry name" value="C-terminal effector domain of the bipartite response regulators"/>
    <property type="match status" value="1"/>
</dbReference>
<dbReference type="PANTHER" id="PTHR35807:SF1">
    <property type="entry name" value="TRANSCRIPTIONAL REGULATOR REDD"/>
    <property type="match status" value="1"/>
</dbReference>
<dbReference type="InterPro" id="IPR011990">
    <property type="entry name" value="TPR-like_helical_dom_sf"/>
</dbReference>
<evidence type="ECO:0000313" key="8">
    <source>
        <dbReference type="Proteomes" id="UP000198953"/>
    </source>
</evidence>
<dbReference type="Gene3D" id="1.10.10.10">
    <property type="entry name" value="Winged helix-like DNA-binding domain superfamily/Winged helix DNA-binding domain"/>
    <property type="match status" value="1"/>
</dbReference>